<gene>
    <name evidence="1" type="ORF">FD02_GL001709</name>
</gene>
<name>A0A0R1K3K7_9LACO</name>
<organism evidence="1 2">
    <name type="scientific">Lacticaseibacillus nasuensis JCM 17158</name>
    <dbReference type="NCBI Taxonomy" id="1291734"/>
    <lineage>
        <taxon>Bacteria</taxon>
        <taxon>Bacillati</taxon>
        <taxon>Bacillota</taxon>
        <taxon>Bacilli</taxon>
        <taxon>Lactobacillales</taxon>
        <taxon>Lactobacillaceae</taxon>
        <taxon>Lacticaseibacillus</taxon>
    </lineage>
</organism>
<dbReference type="EMBL" id="AZDJ01000003">
    <property type="protein sequence ID" value="KRK73879.1"/>
    <property type="molecule type" value="Genomic_DNA"/>
</dbReference>
<protein>
    <recommendedName>
        <fullName evidence="3">AP2/ERF domain-containing protein</fullName>
    </recommendedName>
</protein>
<evidence type="ECO:0000313" key="2">
    <source>
        <dbReference type="Proteomes" id="UP000051804"/>
    </source>
</evidence>
<reference evidence="1 2" key="1">
    <citation type="journal article" date="2015" name="Genome Announc.">
        <title>Expanding the biotechnology potential of lactobacilli through comparative genomics of 213 strains and associated genera.</title>
        <authorList>
            <person name="Sun Z."/>
            <person name="Harris H.M."/>
            <person name="McCann A."/>
            <person name="Guo C."/>
            <person name="Argimon S."/>
            <person name="Zhang W."/>
            <person name="Yang X."/>
            <person name="Jeffery I.B."/>
            <person name="Cooney J.C."/>
            <person name="Kagawa T.F."/>
            <person name="Liu W."/>
            <person name="Song Y."/>
            <person name="Salvetti E."/>
            <person name="Wrobel A."/>
            <person name="Rasinkangas P."/>
            <person name="Parkhill J."/>
            <person name="Rea M.C."/>
            <person name="O'Sullivan O."/>
            <person name="Ritari J."/>
            <person name="Douillard F.P."/>
            <person name="Paul Ross R."/>
            <person name="Yang R."/>
            <person name="Briner A.E."/>
            <person name="Felis G.E."/>
            <person name="de Vos W.M."/>
            <person name="Barrangou R."/>
            <person name="Klaenhammer T.R."/>
            <person name="Caufield P.W."/>
            <person name="Cui Y."/>
            <person name="Zhang H."/>
            <person name="O'Toole P.W."/>
        </authorList>
    </citation>
    <scope>NUCLEOTIDE SEQUENCE [LARGE SCALE GENOMIC DNA]</scope>
    <source>
        <strain evidence="1 2">JCM 17158</strain>
    </source>
</reference>
<comment type="caution">
    <text evidence="1">The sequence shown here is derived from an EMBL/GenBank/DDBJ whole genome shotgun (WGS) entry which is preliminary data.</text>
</comment>
<evidence type="ECO:0000313" key="1">
    <source>
        <dbReference type="EMBL" id="KRK73879.1"/>
    </source>
</evidence>
<dbReference type="AlphaFoldDB" id="A0A0R1K3K7"/>
<dbReference type="PATRIC" id="fig|1291734.4.peg.1758"/>
<dbReference type="STRING" id="1291734.FD02_GL001709"/>
<proteinExistence type="predicted"/>
<dbReference type="Proteomes" id="UP000051804">
    <property type="component" value="Unassembled WGS sequence"/>
</dbReference>
<evidence type="ECO:0008006" key="3">
    <source>
        <dbReference type="Google" id="ProtNLM"/>
    </source>
</evidence>
<sequence>MLPYVDHEGKTLKNADGTYYSSLVRSKRNHSGTVGVSFDATSQRYIARLRYHGRYVLNKATATKAEAVALRQAAERKYFHAQNCSLLS</sequence>
<keyword evidence="2" id="KW-1185">Reference proteome</keyword>
<accession>A0A0R1K3K7</accession>